<sequence length="130" mass="14992">MINISITFTVERLENHWARFLSNSSKQPKKKDMKEVHFQGGKDMKYFILYISYSPDFTQELYIKSKSMEHLLEFIGCYSNGCLATSQGNINTTQVLSMYAREINPSQIGLNKIKFATINENKSYNAMDLA</sequence>
<dbReference type="AlphaFoldDB" id="A0A944GXD1"/>
<gene>
    <name evidence="1" type="ORF">DYI25_14540</name>
</gene>
<dbReference type="EMBL" id="QTKX01000002">
    <property type="protein sequence ID" value="MBS8265642.1"/>
    <property type="molecule type" value="Genomic_DNA"/>
</dbReference>
<protein>
    <submittedName>
        <fullName evidence="1">Uncharacterized protein</fullName>
    </submittedName>
</protein>
<accession>A0A944GXD1</accession>
<reference evidence="1 2" key="1">
    <citation type="journal article" date="2021" name="Microorganisms">
        <title>Bacterial Dimethylsulfoniopropionate Biosynthesis in the East China Sea.</title>
        <authorList>
            <person name="Liu J."/>
            <person name="Zhang Y."/>
            <person name="Liu J."/>
            <person name="Zhong H."/>
            <person name="Williams B.T."/>
            <person name="Zheng Y."/>
            <person name="Curson A.R.J."/>
            <person name="Sun C."/>
            <person name="Sun H."/>
            <person name="Song D."/>
            <person name="Wagner Mackenzie B."/>
            <person name="Bermejo Martinez A."/>
            <person name="Todd J.D."/>
            <person name="Zhang X.H."/>
        </authorList>
    </citation>
    <scope>NUCLEOTIDE SEQUENCE [LARGE SCALE GENOMIC DNA]</scope>
    <source>
        <strain evidence="1 2">ESS08</strain>
    </source>
</reference>
<dbReference type="Proteomes" id="UP000761411">
    <property type="component" value="Unassembled WGS sequence"/>
</dbReference>
<organism evidence="1 2">
    <name type="scientific">Mesobacillus boroniphilus</name>
    <dbReference type="NCBI Taxonomy" id="308892"/>
    <lineage>
        <taxon>Bacteria</taxon>
        <taxon>Bacillati</taxon>
        <taxon>Bacillota</taxon>
        <taxon>Bacilli</taxon>
        <taxon>Bacillales</taxon>
        <taxon>Bacillaceae</taxon>
        <taxon>Mesobacillus</taxon>
    </lineage>
</organism>
<proteinExistence type="predicted"/>
<evidence type="ECO:0000313" key="2">
    <source>
        <dbReference type="Proteomes" id="UP000761411"/>
    </source>
</evidence>
<comment type="caution">
    <text evidence="1">The sequence shown here is derived from an EMBL/GenBank/DDBJ whole genome shotgun (WGS) entry which is preliminary data.</text>
</comment>
<name>A0A944GXD1_9BACI</name>
<evidence type="ECO:0000313" key="1">
    <source>
        <dbReference type="EMBL" id="MBS8265642.1"/>
    </source>
</evidence>
<keyword evidence="2" id="KW-1185">Reference proteome</keyword>